<dbReference type="GO" id="GO:0006260">
    <property type="term" value="P:DNA replication"/>
    <property type="evidence" value="ECO:0007669"/>
    <property type="project" value="UniProtKB-KW"/>
</dbReference>
<keyword evidence="9 10" id="KW-0233">DNA recombination</keyword>
<dbReference type="AlphaFoldDB" id="A0A2K4FEW7"/>
<dbReference type="Pfam" id="PF12320">
    <property type="entry name" value="SbcD_C"/>
    <property type="match status" value="1"/>
</dbReference>
<dbReference type="RefSeq" id="WP_103371206.1">
    <property type="nucleotide sequence ID" value="NZ_CBCRVO010000001.1"/>
</dbReference>
<dbReference type="SUPFAM" id="SSF56300">
    <property type="entry name" value="Metallo-dependent phosphatases"/>
    <property type="match status" value="1"/>
</dbReference>
<evidence type="ECO:0000256" key="2">
    <source>
        <dbReference type="ARBA" id="ARBA00011322"/>
    </source>
</evidence>
<protein>
    <recommendedName>
        <fullName evidence="3 10">Nuclease SbcCD subunit D</fullName>
    </recommendedName>
</protein>
<keyword evidence="6 10" id="KW-0255">Endonuclease</keyword>
<evidence type="ECO:0000256" key="9">
    <source>
        <dbReference type="ARBA" id="ARBA00023172"/>
    </source>
</evidence>
<dbReference type="NCBIfam" id="NF041753">
    <property type="entry name" value="sbcd_Staph"/>
    <property type="match status" value="1"/>
</dbReference>
<keyword evidence="5 10" id="KW-0540">Nuclease</keyword>
<evidence type="ECO:0000256" key="6">
    <source>
        <dbReference type="ARBA" id="ARBA00022759"/>
    </source>
</evidence>
<dbReference type="InterPro" id="IPR004843">
    <property type="entry name" value="Calcineurin-like_PHP"/>
</dbReference>
<evidence type="ECO:0000256" key="5">
    <source>
        <dbReference type="ARBA" id="ARBA00022722"/>
    </source>
</evidence>
<comment type="caution">
    <text evidence="13">The sequence shown here is derived from an EMBL/GenBank/DDBJ whole genome shotgun (WGS) entry which is preliminary data.</text>
</comment>
<dbReference type="InterPro" id="IPR026843">
    <property type="entry name" value="SbcD_C"/>
</dbReference>
<dbReference type="InterPro" id="IPR041796">
    <property type="entry name" value="Mre11_N"/>
</dbReference>
<dbReference type="PANTHER" id="PTHR30337:SF0">
    <property type="entry name" value="NUCLEASE SBCCD SUBUNIT D"/>
    <property type="match status" value="1"/>
</dbReference>
<dbReference type="OrthoDB" id="9773856at2"/>
<dbReference type="InterPro" id="IPR004593">
    <property type="entry name" value="SbcD"/>
</dbReference>
<evidence type="ECO:0000256" key="4">
    <source>
        <dbReference type="ARBA" id="ARBA00022705"/>
    </source>
</evidence>
<evidence type="ECO:0000256" key="8">
    <source>
        <dbReference type="ARBA" id="ARBA00022839"/>
    </source>
</evidence>
<dbReference type="EMBL" id="PPPX01000001">
    <property type="protein sequence ID" value="POA09904.1"/>
    <property type="molecule type" value="Genomic_DNA"/>
</dbReference>
<dbReference type="Gene3D" id="3.60.21.10">
    <property type="match status" value="1"/>
</dbReference>
<dbReference type="Proteomes" id="UP000242712">
    <property type="component" value="Unassembled WGS sequence"/>
</dbReference>
<feature type="domain" description="Calcineurin-like phosphoesterase" evidence="11">
    <location>
        <begin position="1"/>
        <end position="214"/>
    </location>
</feature>
<dbReference type="Pfam" id="PF00149">
    <property type="entry name" value="Metallophos"/>
    <property type="match status" value="1"/>
</dbReference>
<reference evidence="13 14" key="1">
    <citation type="submission" date="2017-08" db="EMBL/GenBank/DDBJ databases">
        <title>Draft genome sequences of 64 type strains of genus Staph aureus.</title>
        <authorList>
            <person name="Cole K."/>
            <person name="Golubchik T."/>
            <person name="Russell J."/>
            <person name="Foster D."/>
            <person name="Llewelyn M."/>
            <person name="Wilson D."/>
            <person name="Crook D."/>
            <person name="Paul J."/>
        </authorList>
    </citation>
    <scope>NUCLEOTIDE SEQUENCE [LARGE SCALE GENOMIC DNA]</scope>
    <source>
        <strain evidence="13 14">DSM 29875</strain>
    </source>
</reference>
<evidence type="ECO:0000256" key="10">
    <source>
        <dbReference type="RuleBase" id="RU363069"/>
    </source>
</evidence>
<evidence type="ECO:0000259" key="12">
    <source>
        <dbReference type="Pfam" id="PF12320"/>
    </source>
</evidence>
<evidence type="ECO:0000313" key="14">
    <source>
        <dbReference type="Proteomes" id="UP000242712"/>
    </source>
</evidence>
<proteinExistence type="inferred from homology"/>
<organism evidence="13 14">
    <name type="scientific">Staphylococcus argensis</name>
    <dbReference type="NCBI Taxonomy" id="1607738"/>
    <lineage>
        <taxon>Bacteria</taxon>
        <taxon>Bacillati</taxon>
        <taxon>Bacillota</taxon>
        <taxon>Bacilli</taxon>
        <taxon>Bacillales</taxon>
        <taxon>Staphylococcaceae</taxon>
        <taxon>Staphylococcus</taxon>
    </lineage>
</organism>
<dbReference type="CDD" id="cd00840">
    <property type="entry name" value="MPP_Mre11_N"/>
    <property type="match status" value="1"/>
</dbReference>
<dbReference type="GeneID" id="98297489"/>
<evidence type="ECO:0000313" key="13">
    <source>
        <dbReference type="EMBL" id="POA09904.1"/>
    </source>
</evidence>
<dbReference type="InterPro" id="IPR029052">
    <property type="entry name" value="Metallo-depent_PP-like"/>
</dbReference>
<feature type="domain" description="Nuclease SbcCD subunit D C-terminal" evidence="12">
    <location>
        <begin position="261"/>
        <end position="349"/>
    </location>
</feature>
<dbReference type="InterPro" id="IPR053381">
    <property type="entry name" value="SbcCD_nuclease"/>
</dbReference>
<dbReference type="InterPro" id="IPR050535">
    <property type="entry name" value="DNA_Repair-Maintenance_Comp"/>
</dbReference>
<evidence type="ECO:0000259" key="11">
    <source>
        <dbReference type="Pfam" id="PF00149"/>
    </source>
</evidence>
<evidence type="ECO:0000256" key="1">
    <source>
        <dbReference type="ARBA" id="ARBA00010555"/>
    </source>
</evidence>
<keyword evidence="14" id="KW-1185">Reference proteome</keyword>
<gene>
    <name evidence="10" type="primary">sbcD</name>
    <name evidence="13" type="ORF">CD039_03920</name>
</gene>
<keyword evidence="8 10" id="KW-0269">Exonuclease</keyword>
<dbReference type="GO" id="GO:0006310">
    <property type="term" value="P:DNA recombination"/>
    <property type="evidence" value="ECO:0007669"/>
    <property type="project" value="UniProtKB-KW"/>
</dbReference>
<evidence type="ECO:0000256" key="3">
    <source>
        <dbReference type="ARBA" id="ARBA00013365"/>
    </source>
</evidence>
<comment type="function">
    <text evidence="10">SbcCD cleaves DNA hairpin structures. These structures can inhibit DNA replication and are intermediates in certain DNA recombination reactions. The complex acts as a 3'-&gt;5' double strand exonuclease that can open hairpins. It also has a 5' single-strand endonuclease activity.</text>
</comment>
<keyword evidence="4 10" id="KW-0235">DNA replication</keyword>
<dbReference type="GO" id="GO:0008408">
    <property type="term" value="F:3'-5' exonuclease activity"/>
    <property type="evidence" value="ECO:0007669"/>
    <property type="project" value="InterPro"/>
</dbReference>
<accession>A0A2K4FEW7</accession>
<dbReference type="PANTHER" id="PTHR30337">
    <property type="entry name" value="COMPONENT OF ATP-DEPENDENT DSDNA EXONUCLEASE"/>
    <property type="match status" value="1"/>
</dbReference>
<dbReference type="NCBIfam" id="TIGR00619">
    <property type="entry name" value="sbcd"/>
    <property type="match status" value="1"/>
</dbReference>
<comment type="similarity">
    <text evidence="1 10">Belongs to the SbcD family.</text>
</comment>
<dbReference type="GO" id="GO:0004519">
    <property type="term" value="F:endonuclease activity"/>
    <property type="evidence" value="ECO:0007669"/>
    <property type="project" value="UniProtKB-KW"/>
</dbReference>
<sequence length="375" mass="43542">MKIVHTADWHLGKILNGKSLLEDQEYILKQFIEEMKEEQPEVIVIAGDLYDTSYPNKDAVKLLEQTIAELNLELNIPLIITNGNHDGKARLNYGAEWFSKSNLHIRTSLEDINNPIIINGVNFYTLPFATLAEIKDFLNDDEIQTYQQGITQLLNIITENLNSNEINILIGHLTVQGGIRSDSEREITIGTVEEVNERHFDNFDRVLLGHLHHPFSINSEYIHYSGSLLQYSFSEVNQSKGYRIINIEDNEVKGYFKKLEPKRELEIVTGDYEDVVQERLLVKNKDNYMQFRLSHMSHVTDPMSILKNIFPNTLSLINNEMNEQFNQFDVDNTMHQKSDFEIINEFYRYVTDQSLSDNQSKMITNVLEEIDKGEY</sequence>
<keyword evidence="7 10" id="KW-0378">Hydrolase</keyword>
<comment type="subunit">
    <text evidence="2 10">Heterodimer of SbcC and SbcD.</text>
</comment>
<evidence type="ECO:0000256" key="7">
    <source>
        <dbReference type="ARBA" id="ARBA00022801"/>
    </source>
</evidence>
<name>A0A2K4FEW7_9STAP</name>